<dbReference type="InterPro" id="IPR051393">
    <property type="entry name" value="ABC_transporter_permease"/>
</dbReference>
<evidence type="ECO:0000256" key="7">
    <source>
        <dbReference type="RuleBase" id="RU363032"/>
    </source>
</evidence>
<dbReference type="Proteomes" id="UP001324533">
    <property type="component" value="Chromosome"/>
</dbReference>
<dbReference type="InterPro" id="IPR035906">
    <property type="entry name" value="MetI-like_sf"/>
</dbReference>
<dbReference type="PANTHER" id="PTHR30193:SF37">
    <property type="entry name" value="INNER MEMBRANE ABC TRANSPORTER PERMEASE PROTEIN YCJO"/>
    <property type="match status" value="1"/>
</dbReference>
<evidence type="ECO:0000256" key="8">
    <source>
        <dbReference type="SAM" id="MobiDB-lite"/>
    </source>
</evidence>
<proteinExistence type="inferred from homology"/>
<dbReference type="Gene3D" id="1.10.3720.10">
    <property type="entry name" value="MetI-like"/>
    <property type="match status" value="1"/>
</dbReference>
<feature type="transmembrane region" description="Helical" evidence="7">
    <location>
        <begin position="191"/>
        <end position="213"/>
    </location>
</feature>
<evidence type="ECO:0000313" key="11">
    <source>
        <dbReference type="Proteomes" id="UP001324533"/>
    </source>
</evidence>
<evidence type="ECO:0000259" key="9">
    <source>
        <dbReference type="PROSITE" id="PS50928"/>
    </source>
</evidence>
<dbReference type="Pfam" id="PF00528">
    <property type="entry name" value="BPD_transp_1"/>
    <property type="match status" value="1"/>
</dbReference>
<evidence type="ECO:0000256" key="3">
    <source>
        <dbReference type="ARBA" id="ARBA00022475"/>
    </source>
</evidence>
<dbReference type="RefSeq" id="WP_322411554.1">
    <property type="nucleotide sequence ID" value="NZ_CP139779.1"/>
</dbReference>
<organism evidence="10 11">
    <name type="scientific">Microbacterium invictum</name>
    <dbReference type="NCBI Taxonomy" id="515415"/>
    <lineage>
        <taxon>Bacteria</taxon>
        <taxon>Bacillati</taxon>
        <taxon>Actinomycetota</taxon>
        <taxon>Actinomycetes</taxon>
        <taxon>Micrococcales</taxon>
        <taxon>Microbacteriaceae</taxon>
        <taxon>Microbacterium</taxon>
    </lineage>
</organism>
<name>A0ABZ0VI05_9MICO</name>
<evidence type="ECO:0000256" key="1">
    <source>
        <dbReference type="ARBA" id="ARBA00004651"/>
    </source>
</evidence>
<keyword evidence="4 7" id="KW-0812">Transmembrane</keyword>
<feature type="region of interest" description="Disordered" evidence="8">
    <location>
        <begin position="1"/>
        <end position="29"/>
    </location>
</feature>
<dbReference type="InterPro" id="IPR000515">
    <property type="entry name" value="MetI-like"/>
</dbReference>
<sequence>MSSRSQVAAADTSAAATPPLPPSLPDDPALTRRRRRRRVIRDLRIYLLVLPAAAFYIAFVLRPIALTAQYSLYDWDGFTTASWAGLANYGEVFGNPTLLGAILNSFELIIYFSIIPVILGLFAANIIRGIATSRLATVSRTVLFLPQVIPLVAAGIMWSWQLSSSGFVNQLLSAVGLGGLTRAWLGDFNTALPAVGLIGAWVQLGLCTVLLLAGMTKIDPALYEAARIDGAGPIREFFSITLPSVRQELAVAITVTVISALASFDIIYISTQGGPGNSTLVPGLQIYYLAFFQRDVGTASALAVVLMLLVLLVVLPLQRIIRGRDA</sequence>
<feature type="transmembrane region" description="Helical" evidence="7">
    <location>
        <begin position="249"/>
        <end position="269"/>
    </location>
</feature>
<comment type="similarity">
    <text evidence="7">Belongs to the binding-protein-dependent transport system permease family.</text>
</comment>
<keyword evidence="5 7" id="KW-1133">Transmembrane helix</keyword>
<feature type="transmembrane region" description="Helical" evidence="7">
    <location>
        <begin position="108"/>
        <end position="130"/>
    </location>
</feature>
<evidence type="ECO:0000256" key="5">
    <source>
        <dbReference type="ARBA" id="ARBA00022989"/>
    </source>
</evidence>
<dbReference type="PROSITE" id="PS50928">
    <property type="entry name" value="ABC_TM1"/>
    <property type="match status" value="1"/>
</dbReference>
<feature type="domain" description="ABC transmembrane type-1" evidence="9">
    <location>
        <begin position="102"/>
        <end position="317"/>
    </location>
</feature>
<keyword evidence="6 7" id="KW-0472">Membrane</keyword>
<dbReference type="SUPFAM" id="SSF161098">
    <property type="entry name" value="MetI-like"/>
    <property type="match status" value="1"/>
</dbReference>
<feature type="transmembrane region" description="Helical" evidence="7">
    <location>
        <begin position="296"/>
        <end position="317"/>
    </location>
</feature>
<dbReference type="EMBL" id="CP139779">
    <property type="protein sequence ID" value="WQB71437.1"/>
    <property type="molecule type" value="Genomic_DNA"/>
</dbReference>
<protein>
    <submittedName>
        <fullName evidence="10">Sugar ABC transporter permease</fullName>
    </submittedName>
</protein>
<feature type="compositionally biased region" description="Low complexity" evidence="8">
    <location>
        <begin position="8"/>
        <end position="17"/>
    </location>
</feature>
<feature type="transmembrane region" description="Helical" evidence="7">
    <location>
        <begin position="142"/>
        <end position="160"/>
    </location>
</feature>
<evidence type="ECO:0000313" key="10">
    <source>
        <dbReference type="EMBL" id="WQB71437.1"/>
    </source>
</evidence>
<gene>
    <name evidence="10" type="ORF">T9R20_05595</name>
</gene>
<evidence type="ECO:0000256" key="2">
    <source>
        <dbReference type="ARBA" id="ARBA00022448"/>
    </source>
</evidence>
<comment type="subcellular location">
    <subcellularLocation>
        <location evidence="1 7">Cell membrane</location>
        <topology evidence="1 7">Multi-pass membrane protein</topology>
    </subcellularLocation>
</comment>
<dbReference type="CDD" id="cd06261">
    <property type="entry name" value="TM_PBP2"/>
    <property type="match status" value="1"/>
</dbReference>
<evidence type="ECO:0000256" key="6">
    <source>
        <dbReference type="ARBA" id="ARBA00023136"/>
    </source>
</evidence>
<keyword evidence="3" id="KW-1003">Cell membrane</keyword>
<keyword evidence="11" id="KW-1185">Reference proteome</keyword>
<feature type="transmembrane region" description="Helical" evidence="7">
    <location>
        <begin position="43"/>
        <end position="65"/>
    </location>
</feature>
<evidence type="ECO:0000256" key="4">
    <source>
        <dbReference type="ARBA" id="ARBA00022692"/>
    </source>
</evidence>
<reference evidence="10 11" key="1">
    <citation type="submission" date="2023-06" db="EMBL/GenBank/DDBJ databases">
        <title>Rock-solubilizing bacteria, Microbacterium invictum, promotes re-establishment of vegetation in rocky wasteland by accelerating rock bio-weathering and reshaping soil bacterial community.</title>
        <authorList>
            <person name="Liu C."/>
        </authorList>
    </citation>
    <scope>NUCLEOTIDE SEQUENCE [LARGE SCALE GENOMIC DNA]</scope>
    <source>
        <strain evidence="10 11">X-18</strain>
    </source>
</reference>
<keyword evidence="2 7" id="KW-0813">Transport</keyword>
<dbReference type="PANTHER" id="PTHR30193">
    <property type="entry name" value="ABC TRANSPORTER PERMEASE PROTEIN"/>
    <property type="match status" value="1"/>
</dbReference>
<accession>A0ABZ0VI05</accession>